<dbReference type="GO" id="GO:0015074">
    <property type="term" value="P:DNA integration"/>
    <property type="evidence" value="ECO:0007669"/>
    <property type="project" value="InterPro"/>
</dbReference>
<dbReference type="STRING" id="1616788.AR543_14045"/>
<dbReference type="EMBL" id="CP013023">
    <property type="protein sequence ID" value="ANF97015.1"/>
    <property type="molecule type" value="Genomic_DNA"/>
</dbReference>
<dbReference type="PROSITE" id="PS51898">
    <property type="entry name" value="TYR_RECOMBINASE"/>
    <property type="match status" value="1"/>
</dbReference>
<keyword evidence="2" id="KW-0238">DNA-binding</keyword>
<reference evidence="6" key="1">
    <citation type="submission" date="2015-10" db="EMBL/GenBank/DDBJ databases">
        <title>Genome of Paenibacillus bovis sp. nov.</title>
        <authorList>
            <person name="Wu Z."/>
            <person name="Gao C."/>
            <person name="Liu Z."/>
            <person name="Zheng H."/>
        </authorList>
    </citation>
    <scope>NUCLEOTIDE SEQUENCE [LARGE SCALE GENOMIC DNA]</scope>
    <source>
        <strain evidence="6">BD3526</strain>
    </source>
</reference>
<name>A0A172ZH99_9BACL</name>
<dbReference type="GO" id="GO:0006310">
    <property type="term" value="P:DNA recombination"/>
    <property type="evidence" value="ECO:0007669"/>
    <property type="project" value="UniProtKB-KW"/>
</dbReference>
<evidence type="ECO:0000313" key="5">
    <source>
        <dbReference type="EMBL" id="ANF97015.1"/>
    </source>
</evidence>
<evidence type="ECO:0000256" key="2">
    <source>
        <dbReference type="ARBA" id="ARBA00023125"/>
    </source>
</evidence>
<proteinExistence type="inferred from homology"/>
<feature type="domain" description="Tyr recombinase" evidence="4">
    <location>
        <begin position="204"/>
        <end position="408"/>
    </location>
</feature>
<dbReference type="PANTHER" id="PTHR30349:SF41">
    <property type="entry name" value="INTEGRASE_RECOMBINASE PROTEIN MJ0367-RELATED"/>
    <property type="match status" value="1"/>
</dbReference>
<gene>
    <name evidence="5" type="ORF">AR543_14045</name>
</gene>
<keyword evidence="6" id="KW-1185">Reference proteome</keyword>
<evidence type="ECO:0000256" key="1">
    <source>
        <dbReference type="ARBA" id="ARBA00008857"/>
    </source>
</evidence>
<sequence>MSHHIRGGSKIPKSYYHLFKPEEVESKYSLISFYKHQPFIPLTEFYHYQINKMSRKTVISYVKQIERFLEWLDAESSINPKVFWSDEPHKVRFKIELFLVQNMNCKIRSRDHYQVITLANKNSSSINHFLAAIKAYYRSMIYLRMYYHNNPLIDEKYELKKLIPKSQREGRPRLSKEAGTEEPYSKSFREQSDSYFKLSGQEWIPVTIADIDLPLKMYRAAEELNCGLRDIVIVRLLFETGARINEILELIFKDYNNRTSLYEMSTLNKGSYGKRIKYIRFSSDTLKLLKKYVREDRRLHSKNQNTFKNIEENEMLFLTRQGKPYNYNAFYYNWNKIVEHLGLKMNPHKARHWFVTNMMRCIYESTENKQEVELKKKELIQYMKWKDAKTIDAYEHFFNEARFRDMHIQMLDTMFHAEPLSILQKKTVEVDSFNIEDSWIAEFIEGMEN</sequence>
<dbReference type="RefSeq" id="WP_060535127.1">
    <property type="nucleotide sequence ID" value="NZ_CP013023.1"/>
</dbReference>
<dbReference type="Pfam" id="PF00589">
    <property type="entry name" value="Phage_integrase"/>
    <property type="match status" value="1"/>
</dbReference>
<dbReference type="OrthoDB" id="9803188at2"/>
<evidence type="ECO:0000313" key="6">
    <source>
        <dbReference type="Proteomes" id="UP000078148"/>
    </source>
</evidence>
<dbReference type="SUPFAM" id="SSF56349">
    <property type="entry name" value="DNA breaking-rejoining enzymes"/>
    <property type="match status" value="1"/>
</dbReference>
<dbReference type="InterPro" id="IPR013762">
    <property type="entry name" value="Integrase-like_cat_sf"/>
</dbReference>
<reference evidence="5 6" key="2">
    <citation type="journal article" date="2016" name="Int. J. Syst. Evol. Microbiol.">
        <title>Paenibacillus bovis sp. nov., isolated from raw yak (Bos grunniens) milk.</title>
        <authorList>
            <person name="Gao C."/>
            <person name="Han J."/>
            <person name="Liu Z."/>
            <person name="Xu X."/>
            <person name="Hang F."/>
            <person name="Wu Z."/>
        </authorList>
    </citation>
    <scope>NUCLEOTIDE SEQUENCE [LARGE SCALE GENOMIC DNA]</scope>
    <source>
        <strain evidence="5 6">BD3526</strain>
    </source>
</reference>
<dbReference type="AlphaFoldDB" id="A0A172ZH99"/>
<dbReference type="CDD" id="cd00397">
    <property type="entry name" value="DNA_BRE_C"/>
    <property type="match status" value="1"/>
</dbReference>
<comment type="similarity">
    <text evidence="1">Belongs to the 'phage' integrase family.</text>
</comment>
<evidence type="ECO:0000256" key="3">
    <source>
        <dbReference type="ARBA" id="ARBA00023172"/>
    </source>
</evidence>
<organism evidence="5 6">
    <name type="scientific">Paenibacillus bovis</name>
    <dbReference type="NCBI Taxonomy" id="1616788"/>
    <lineage>
        <taxon>Bacteria</taxon>
        <taxon>Bacillati</taxon>
        <taxon>Bacillota</taxon>
        <taxon>Bacilli</taxon>
        <taxon>Bacillales</taxon>
        <taxon>Paenibacillaceae</taxon>
        <taxon>Paenibacillus</taxon>
    </lineage>
</organism>
<protein>
    <recommendedName>
        <fullName evidence="4">Tyr recombinase domain-containing protein</fullName>
    </recommendedName>
</protein>
<evidence type="ECO:0000259" key="4">
    <source>
        <dbReference type="PROSITE" id="PS51898"/>
    </source>
</evidence>
<accession>A0A172ZH99</accession>
<dbReference type="PANTHER" id="PTHR30349">
    <property type="entry name" value="PHAGE INTEGRASE-RELATED"/>
    <property type="match status" value="1"/>
</dbReference>
<keyword evidence="3" id="KW-0233">DNA recombination</keyword>
<dbReference type="Gene3D" id="1.10.443.10">
    <property type="entry name" value="Intergrase catalytic core"/>
    <property type="match status" value="1"/>
</dbReference>
<dbReference type="InterPro" id="IPR011010">
    <property type="entry name" value="DNA_brk_join_enz"/>
</dbReference>
<dbReference type="KEGG" id="pbv:AR543_14045"/>
<dbReference type="Proteomes" id="UP000078148">
    <property type="component" value="Chromosome"/>
</dbReference>
<dbReference type="InterPro" id="IPR002104">
    <property type="entry name" value="Integrase_catalytic"/>
</dbReference>
<dbReference type="InterPro" id="IPR050090">
    <property type="entry name" value="Tyrosine_recombinase_XerCD"/>
</dbReference>
<dbReference type="GO" id="GO:0003677">
    <property type="term" value="F:DNA binding"/>
    <property type="evidence" value="ECO:0007669"/>
    <property type="project" value="UniProtKB-KW"/>
</dbReference>